<protein>
    <submittedName>
        <fullName evidence="1">Uncharacterized protein</fullName>
    </submittedName>
</protein>
<gene>
    <name evidence="1" type="ORF">EVAR_101085_1</name>
</gene>
<sequence>MRRDERARPRPACTCASELARRSRTRIDGYEIRNSPIVITKPLASGDGAVTAFNPNVPVIESFHNSTVALPSTNYSPITLFTPEGRHRTGFLWLRMAMGRCNHQLSDSLPCLLLTTL</sequence>
<dbReference type="AlphaFoldDB" id="A0A4C2A8S1"/>
<keyword evidence="2" id="KW-1185">Reference proteome</keyword>
<comment type="caution">
    <text evidence="1">The sequence shown here is derived from an EMBL/GenBank/DDBJ whole genome shotgun (WGS) entry which is preliminary data.</text>
</comment>
<evidence type="ECO:0000313" key="1">
    <source>
        <dbReference type="EMBL" id="GBP97086.1"/>
    </source>
</evidence>
<organism evidence="1 2">
    <name type="scientific">Eumeta variegata</name>
    <name type="common">Bagworm moth</name>
    <name type="synonym">Eumeta japonica</name>
    <dbReference type="NCBI Taxonomy" id="151549"/>
    <lineage>
        <taxon>Eukaryota</taxon>
        <taxon>Metazoa</taxon>
        <taxon>Ecdysozoa</taxon>
        <taxon>Arthropoda</taxon>
        <taxon>Hexapoda</taxon>
        <taxon>Insecta</taxon>
        <taxon>Pterygota</taxon>
        <taxon>Neoptera</taxon>
        <taxon>Endopterygota</taxon>
        <taxon>Lepidoptera</taxon>
        <taxon>Glossata</taxon>
        <taxon>Ditrysia</taxon>
        <taxon>Tineoidea</taxon>
        <taxon>Psychidae</taxon>
        <taxon>Oiketicinae</taxon>
        <taxon>Eumeta</taxon>
    </lineage>
</organism>
<dbReference type="EMBL" id="BGZK01002865">
    <property type="protein sequence ID" value="GBP97086.1"/>
    <property type="molecule type" value="Genomic_DNA"/>
</dbReference>
<evidence type="ECO:0000313" key="2">
    <source>
        <dbReference type="Proteomes" id="UP000299102"/>
    </source>
</evidence>
<reference evidence="1 2" key="1">
    <citation type="journal article" date="2019" name="Commun. Biol.">
        <title>The bagworm genome reveals a unique fibroin gene that provides high tensile strength.</title>
        <authorList>
            <person name="Kono N."/>
            <person name="Nakamura H."/>
            <person name="Ohtoshi R."/>
            <person name="Tomita M."/>
            <person name="Numata K."/>
            <person name="Arakawa K."/>
        </authorList>
    </citation>
    <scope>NUCLEOTIDE SEQUENCE [LARGE SCALE GENOMIC DNA]</scope>
</reference>
<proteinExistence type="predicted"/>
<accession>A0A4C2A8S1</accession>
<dbReference type="Proteomes" id="UP000299102">
    <property type="component" value="Unassembled WGS sequence"/>
</dbReference>
<name>A0A4C2A8S1_EUMVA</name>